<dbReference type="VEuPathDB" id="FungiDB:MGL_0774"/>
<feature type="transmembrane region" description="Helical" evidence="3">
    <location>
        <begin position="976"/>
        <end position="995"/>
    </location>
</feature>
<dbReference type="KEGG" id="mgl:MGL_0774"/>
<proteinExistence type="inferred from homology"/>
<feature type="compositionally biased region" description="Polar residues" evidence="2">
    <location>
        <begin position="444"/>
        <end position="455"/>
    </location>
</feature>
<dbReference type="InterPro" id="IPR010619">
    <property type="entry name" value="ThrE-like_N"/>
</dbReference>
<evidence type="ECO:0000313" key="6">
    <source>
        <dbReference type="Proteomes" id="UP000008837"/>
    </source>
</evidence>
<dbReference type="PANTHER" id="PTHR31082">
    <property type="entry name" value="PHEROMONE-REGULATED MEMBRANE PROTEIN 10"/>
    <property type="match status" value="1"/>
</dbReference>
<feature type="compositionally biased region" description="Polar residues" evidence="2">
    <location>
        <begin position="116"/>
        <end position="133"/>
    </location>
</feature>
<feature type="transmembrane region" description="Helical" evidence="3">
    <location>
        <begin position="1028"/>
        <end position="1045"/>
    </location>
</feature>
<keyword evidence="3" id="KW-0812">Transmembrane</keyword>
<dbReference type="AlphaFoldDB" id="A8PUU4"/>
<feature type="compositionally biased region" description="Basic and acidic residues" evidence="2">
    <location>
        <begin position="384"/>
        <end position="396"/>
    </location>
</feature>
<reference evidence="5 6" key="1">
    <citation type="journal article" date="2007" name="Proc. Natl. Acad. Sci. U.S.A.">
        <title>Dandruff-associated Malassezia genomes reveal convergent and divergent virulence traits shared with plant and human fungal pathogens.</title>
        <authorList>
            <person name="Xu J."/>
            <person name="Saunders C.W."/>
            <person name="Hu P."/>
            <person name="Grant R.A."/>
            <person name="Boekhout T."/>
            <person name="Kuramae E.E."/>
            <person name="Kronstad J.W."/>
            <person name="Deangelis Y.M."/>
            <person name="Reeder N.L."/>
            <person name="Johnstone K.R."/>
            <person name="Leland M."/>
            <person name="Fieno A.M."/>
            <person name="Begley W.M."/>
            <person name="Sun Y."/>
            <person name="Lacey M.P."/>
            <person name="Chaudhary T."/>
            <person name="Keough T."/>
            <person name="Chu L."/>
            <person name="Sears R."/>
            <person name="Yuan B."/>
            <person name="Dawson T.L.Jr."/>
        </authorList>
    </citation>
    <scope>NUCLEOTIDE SEQUENCE [LARGE SCALE GENOMIC DNA]</scope>
    <source>
        <strain evidence="6">ATCC MYA-4612 / CBS 7966</strain>
    </source>
</reference>
<feature type="region of interest" description="Disordered" evidence="2">
    <location>
        <begin position="371"/>
        <end position="400"/>
    </location>
</feature>
<feature type="transmembrane region" description="Helical" evidence="3">
    <location>
        <begin position="1057"/>
        <end position="1076"/>
    </location>
</feature>
<dbReference type="GO" id="GO:0022857">
    <property type="term" value="F:transmembrane transporter activity"/>
    <property type="evidence" value="ECO:0007669"/>
    <property type="project" value="InterPro"/>
</dbReference>
<keyword evidence="6" id="KW-1185">Reference proteome</keyword>
<dbReference type="InterPro" id="IPR051361">
    <property type="entry name" value="ThrE/Ser_Exporter"/>
</dbReference>
<dbReference type="EMBL" id="AAYY01000002">
    <property type="protein sequence ID" value="EDP44967.1"/>
    <property type="molecule type" value="Genomic_DNA"/>
</dbReference>
<evidence type="ECO:0000256" key="2">
    <source>
        <dbReference type="SAM" id="MobiDB-lite"/>
    </source>
</evidence>
<feature type="compositionally biased region" description="Low complexity" evidence="2">
    <location>
        <begin position="245"/>
        <end position="261"/>
    </location>
</feature>
<comment type="caution">
    <text evidence="5">The sequence shown here is derived from an EMBL/GenBank/DDBJ whole genome shotgun (WGS) entry which is preliminary data.</text>
</comment>
<gene>
    <name evidence="5" type="ORF">MGL_0774</name>
</gene>
<dbReference type="GeneID" id="5856487"/>
<evidence type="ECO:0000259" key="4">
    <source>
        <dbReference type="Pfam" id="PF06738"/>
    </source>
</evidence>
<feature type="transmembrane region" description="Helical" evidence="3">
    <location>
        <begin position="1180"/>
        <end position="1201"/>
    </location>
</feature>
<feature type="region of interest" description="Disordered" evidence="2">
    <location>
        <begin position="338"/>
        <end position="357"/>
    </location>
</feature>
<feature type="compositionally biased region" description="Polar residues" evidence="2">
    <location>
        <begin position="93"/>
        <end position="102"/>
    </location>
</feature>
<dbReference type="Pfam" id="PF06738">
    <property type="entry name" value="ThrE"/>
    <property type="match status" value="1"/>
</dbReference>
<dbReference type="OMA" id="HRIETQI"/>
<accession>A8PUU4</accession>
<feature type="region of interest" description="Disordered" evidence="2">
    <location>
        <begin position="53"/>
        <end position="133"/>
    </location>
</feature>
<feature type="region of interest" description="Disordered" evidence="2">
    <location>
        <begin position="229"/>
        <end position="265"/>
    </location>
</feature>
<keyword evidence="3" id="KW-0472">Membrane</keyword>
<dbReference type="Proteomes" id="UP000008837">
    <property type="component" value="Unassembled WGS sequence"/>
</dbReference>
<dbReference type="OrthoDB" id="413008at2759"/>
<comment type="similarity">
    <text evidence="1">Belongs to the ThrE exporter (TC 2.A.79) family.</text>
</comment>
<dbReference type="PANTHER" id="PTHR31082:SF4">
    <property type="entry name" value="PHEROMONE-REGULATED MEMBRANE PROTEIN 10"/>
    <property type="match status" value="1"/>
</dbReference>
<dbReference type="InParanoid" id="A8PUU4"/>
<name>A8PUU4_MALGO</name>
<feature type="transmembrane region" description="Helical" evidence="3">
    <location>
        <begin position="1102"/>
        <end position="1120"/>
    </location>
</feature>
<feature type="region of interest" description="Disordered" evidence="2">
    <location>
        <begin position="431"/>
        <end position="456"/>
    </location>
</feature>
<feature type="transmembrane region" description="Helical" evidence="3">
    <location>
        <begin position="943"/>
        <end position="964"/>
    </location>
</feature>
<evidence type="ECO:0000256" key="1">
    <source>
        <dbReference type="ARBA" id="ARBA00034125"/>
    </source>
</evidence>
<feature type="domain" description="Threonine/serine exporter-like N-terminal" evidence="4">
    <location>
        <begin position="745"/>
        <end position="993"/>
    </location>
</feature>
<feature type="region of interest" description="Disordered" evidence="2">
    <location>
        <begin position="277"/>
        <end position="297"/>
    </location>
</feature>
<dbReference type="RefSeq" id="XP_001732181.1">
    <property type="nucleotide sequence ID" value="XM_001732129.1"/>
</dbReference>
<evidence type="ECO:0000256" key="3">
    <source>
        <dbReference type="SAM" id="Phobius"/>
    </source>
</evidence>
<sequence length="1214" mass="131083">MSHLPQSLDGGDRVYHEVADGSHEGDLSKDTFNEVIDNADVHEEEIPLRNMEHPAPPILSALSGSPPPSSMQPSATVQQHQGPDVASPESHNETLNRSQSRSARIFVHTDGRGPTITLSQPPVSPTAADSSTFRPMHSLKESTGIKRANHPGNINLEGLQPKIPDVLDHDETDMDNQLGRTGVVGVHSDDHDRLAALADELDGMDSEAVSEQPSPGHAIIRDEAFLPGLATLPPGEADPEKVPVGLDDGGLTTPGTTSDGSYDPMDDLDNVDLIEGETDGMPSKPPRSSRKKIQDQGKTGWNKLRRLLSVGGNDRNNEDLSEKGLFTSEATNLKSVPVKTSSGIRGTRHRKRPSAMDREAAKLVRAHKLLHGRADSEASDDEVDHIPDMNRDHLPDSEVSTPDALETAQSMDARPAETSGVLGQLLKLYDQQNEEESRADESQAPESVITSENGTSLGGGLNLIGHNVVDAYGNQAAIEDVDPKLLKQAAASKRSSESWRDPAKQSIYRTGGGLINLANQNITLASSVGQSVVKNVAADVGLDVMDERPKAARSGAGTIGGLIATTGNLIGAVSPLHAQLGPNPTRAGYTLDRYLLPDMNEKTLRRTAKIVAEAAPVPKKMRAAQSLTSGAPLTPNTFAAYVQNTNGTNPYFLQSDGKSVAGNSATSSLKRSGNAVGHVGKQLLHRKWPSSSASDDKADYFANANPEEVARREWKKKLRRRKMRSKKQEIFITMHVAAILKRQEFLLKLSRALMMFGAPTHRIEQQIQSTANVLEVNCRCVYFPSVMLLSFGDEATHTSETKIIKQGSVVDLTKLTDMHSIYWKVIHDKIGVEQGSKQLDALMRRKPLIPKWQLVIISGLASGFITVGEWGFKGSLLDAIASACLGAFMCFCQLSTTSELYSNVFEIVFATLNSFIAMGLHHIGQVHVNDQVHYGRYFCYKAVVAGSIVLILPGFIVLTAALELQSKNLVSGSVRLVYAIIYSVLLGLGIMIGALPLMGSRTFQIECTARDDFPHWYNTPPGQSGSPSFAWAFLTVPGYATLLSLRNQAKATRKEFPVMILIAICGWLVSNFAMIADNVNSDCMGKSDGHCPVPEVLKDHTYLYSAMGSFTVGILSNIYGRFFDGRSFVVSVPGILYQLPTGMTGSPDQATLWNLAKNPQSNTSAQGSEVTSGLQIGAQLLNISLGIAIGLFASSLLMFFLGGRKVRGGGMFSF</sequence>
<evidence type="ECO:0000313" key="5">
    <source>
        <dbReference type="EMBL" id="EDP44967.1"/>
    </source>
</evidence>
<protein>
    <recommendedName>
        <fullName evidence="4">Threonine/serine exporter-like N-terminal domain-containing protein</fullName>
    </recommendedName>
</protein>
<organism evidence="5 6">
    <name type="scientific">Malassezia globosa (strain ATCC MYA-4612 / CBS 7966)</name>
    <name type="common">Dandruff-associated fungus</name>
    <dbReference type="NCBI Taxonomy" id="425265"/>
    <lineage>
        <taxon>Eukaryota</taxon>
        <taxon>Fungi</taxon>
        <taxon>Dikarya</taxon>
        <taxon>Basidiomycota</taxon>
        <taxon>Ustilaginomycotina</taxon>
        <taxon>Malasseziomycetes</taxon>
        <taxon>Malasseziales</taxon>
        <taxon>Malasseziaceae</taxon>
        <taxon>Malassezia</taxon>
    </lineage>
</organism>
<keyword evidence="3" id="KW-1133">Transmembrane helix</keyword>